<reference evidence="3" key="1">
    <citation type="journal article" date="2021" name="Genome Biol. Evol.">
        <title>A High-Quality Reference Genome for a Parasitic Bivalve with Doubly Uniparental Inheritance (Bivalvia: Unionida).</title>
        <authorList>
            <person name="Smith C.H."/>
        </authorList>
    </citation>
    <scope>NUCLEOTIDE SEQUENCE</scope>
    <source>
        <strain evidence="3">CHS0354</strain>
    </source>
</reference>
<dbReference type="Proteomes" id="UP001195483">
    <property type="component" value="Unassembled WGS sequence"/>
</dbReference>
<name>A0AAE0T8N8_9BIVA</name>
<reference evidence="3" key="3">
    <citation type="submission" date="2023-05" db="EMBL/GenBank/DDBJ databases">
        <authorList>
            <person name="Smith C.H."/>
        </authorList>
    </citation>
    <scope>NUCLEOTIDE SEQUENCE</scope>
    <source>
        <strain evidence="3">CHS0354</strain>
        <tissue evidence="3">Mantle</tissue>
    </source>
</reference>
<keyword evidence="2" id="KW-0677">Repeat</keyword>
<dbReference type="InterPro" id="IPR015915">
    <property type="entry name" value="Kelch-typ_b-propeller"/>
</dbReference>
<dbReference type="InterPro" id="IPR006652">
    <property type="entry name" value="Kelch_1"/>
</dbReference>
<dbReference type="PRINTS" id="PR00501">
    <property type="entry name" value="KELCHREPEAT"/>
</dbReference>
<proteinExistence type="predicted"/>
<reference evidence="3" key="2">
    <citation type="journal article" date="2021" name="Genome Biol. Evol.">
        <title>Developing a high-quality reference genome for a parasitic bivalve with doubly uniparental inheritance (Bivalvia: Unionida).</title>
        <authorList>
            <person name="Smith C.H."/>
        </authorList>
    </citation>
    <scope>NUCLEOTIDE SEQUENCE</scope>
    <source>
        <strain evidence="3">CHS0354</strain>
        <tissue evidence="3">Mantle</tissue>
    </source>
</reference>
<dbReference type="PANTHER" id="PTHR45632:SF3">
    <property type="entry name" value="KELCH-LIKE PROTEIN 32"/>
    <property type="match status" value="1"/>
</dbReference>
<organism evidence="3 4">
    <name type="scientific">Potamilus streckersoni</name>
    <dbReference type="NCBI Taxonomy" id="2493646"/>
    <lineage>
        <taxon>Eukaryota</taxon>
        <taxon>Metazoa</taxon>
        <taxon>Spiralia</taxon>
        <taxon>Lophotrochozoa</taxon>
        <taxon>Mollusca</taxon>
        <taxon>Bivalvia</taxon>
        <taxon>Autobranchia</taxon>
        <taxon>Heteroconchia</taxon>
        <taxon>Palaeoheterodonta</taxon>
        <taxon>Unionida</taxon>
        <taxon>Unionoidea</taxon>
        <taxon>Unionidae</taxon>
        <taxon>Ambleminae</taxon>
        <taxon>Lampsilini</taxon>
        <taxon>Potamilus</taxon>
    </lineage>
</organism>
<comment type="caution">
    <text evidence="3">The sequence shown here is derived from an EMBL/GenBank/DDBJ whole genome shotgun (WGS) entry which is preliminary data.</text>
</comment>
<gene>
    <name evidence="3" type="ORF">CHS0354_001408</name>
</gene>
<dbReference type="SMART" id="SM00612">
    <property type="entry name" value="Kelch"/>
    <property type="match status" value="2"/>
</dbReference>
<sequence length="384" mass="43808">MSKMADIEHLRSFVVRTEEILTVDSDTEFEELDEMDRSSIQNRLYIINRSGSGEAHYILLSPDRSNILSYQVRTDYWKAIKDIAHFGVVVLDNKLYIIGGYDTVKCKHLKRLLRYDPRERLWTELSPMPKSKAKFGCSALDGKIYVCGGERSDGRASSSVEMFDPESNEWSNAGTLPAPRLNNTCAVYKREMYCAGGDFGTQSHDNFWVYEGGNFEELDLDYPHALPVCLDRFCATTLGNKIFFIGGVSCKVGGTNESNKFSTERKMFSYASNVSALSRQKSEINGIQSDMISPWYYKYPSITHARHSAGVCTIGSRIYLFGGSHIDSGQDIRIAEFYDIERNVWEEDFTFRKGDVSNVSCAILEVPRRHDLKKINLHLKWVMW</sequence>
<evidence type="ECO:0000256" key="1">
    <source>
        <dbReference type="ARBA" id="ARBA00022441"/>
    </source>
</evidence>
<dbReference type="EMBL" id="JAEAOA010000137">
    <property type="protein sequence ID" value="KAK3605290.1"/>
    <property type="molecule type" value="Genomic_DNA"/>
</dbReference>
<dbReference type="AlphaFoldDB" id="A0AAE0T8N8"/>
<dbReference type="Pfam" id="PF01344">
    <property type="entry name" value="Kelch_1"/>
    <property type="match status" value="1"/>
</dbReference>
<dbReference type="SUPFAM" id="SSF117281">
    <property type="entry name" value="Kelch motif"/>
    <property type="match status" value="1"/>
</dbReference>
<dbReference type="Gene3D" id="2.120.10.80">
    <property type="entry name" value="Kelch-type beta propeller"/>
    <property type="match status" value="2"/>
</dbReference>
<accession>A0AAE0T8N8</accession>
<dbReference type="PANTHER" id="PTHR45632">
    <property type="entry name" value="LD33804P"/>
    <property type="match status" value="1"/>
</dbReference>
<evidence type="ECO:0000313" key="4">
    <source>
        <dbReference type="Proteomes" id="UP001195483"/>
    </source>
</evidence>
<keyword evidence="4" id="KW-1185">Reference proteome</keyword>
<dbReference type="Pfam" id="PF24681">
    <property type="entry name" value="Kelch_KLHDC2_KLHL20_DRC7"/>
    <property type="match status" value="1"/>
</dbReference>
<protein>
    <submittedName>
        <fullName evidence="3">Uncharacterized protein</fullName>
    </submittedName>
</protein>
<keyword evidence="1" id="KW-0880">Kelch repeat</keyword>
<evidence type="ECO:0000313" key="3">
    <source>
        <dbReference type="EMBL" id="KAK3605290.1"/>
    </source>
</evidence>
<evidence type="ECO:0000256" key="2">
    <source>
        <dbReference type="ARBA" id="ARBA00022737"/>
    </source>
</evidence>